<gene>
    <name evidence="3" type="ORF">AWC22_09620</name>
</gene>
<dbReference type="InterPro" id="IPR011010">
    <property type="entry name" value="DNA_brk_join_enz"/>
</dbReference>
<accession>A0A1X2DGF6</accession>
<dbReference type="PROSITE" id="PS51898">
    <property type="entry name" value="TYR_RECOMBINASE"/>
    <property type="match status" value="1"/>
</dbReference>
<protein>
    <submittedName>
        <fullName evidence="3">Recombinase XerD</fullName>
    </submittedName>
</protein>
<dbReference type="GO" id="GO:0015074">
    <property type="term" value="P:DNA integration"/>
    <property type="evidence" value="ECO:0007669"/>
    <property type="project" value="InterPro"/>
</dbReference>
<sequence length="63" mass="7129">MHTLRHRFTARSYRGTRNLRAVQQLLGHEPIATTERYTVIDDAEMRAVAMAATLVEQNSGGRC</sequence>
<dbReference type="InterPro" id="IPR002104">
    <property type="entry name" value="Integrase_catalytic"/>
</dbReference>
<name>A0A1X2DGF6_9MYCO</name>
<evidence type="ECO:0000313" key="3">
    <source>
        <dbReference type="EMBL" id="ORW87208.1"/>
    </source>
</evidence>
<dbReference type="STRING" id="486698.AWC22_09620"/>
<evidence type="ECO:0000313" key="4">
    <source>
        <dbReference type="Proteomes" id="UP000193087"/>
    </source>
</evidence>
<dbReference type="EMBL" id="LQPQ01000009">
    <property type="protein sequence ID" value="ORW87208.1"/>
    <property type="molecule type" value="Genomic_DNA"/>
</dbReference>
<evidence type="ECO:0000256" key="1">
    <source>
        <dbReference type="ARBA" id="ARBA00023172"/>
    </source>
</evidence>
<dbReference type="AlphaFoldDB" id="A0A1X2DGF6"/>
<dbReference type="InterPro" id="IPR013762">
    <property type="entry name" value="Integrase-like_cat_sf"/>
</dbReference>
<dbReference type="SUPFAM" id="SSF56349">
    <property type="entry name" value="DNA breaking-rejoining enzymes"/>
    <property type="match status" value="1"/>
</dbReference>
<reference evidence="3 4" key="1">
    <citation type="submission" date="2016-01" db="EMBL/GenBank/DDBJ databases">
        <title>The new phylogeny of the genus Mycobacterium.</title>
        <authorList>
            <person name="Tarcisio F."/>
            <person name="Conor M."/>
            <person name="Antonella G."/>
            <person name="Elisabetta G."/>
            <person name="Giulia F.S."/>
            <person name="Sara T."/>
            <person name="Anna F."/>
            <person name="Clotilde B."/>
            <person name="Roberto B."/>
            <person name="Veronica D.S."/>
            <person name="Fabio R."/>
            <person name="Monica P."/>
            <person name="Olivier J."/>
            <person name="Enrico T."/>
            <person name="Nicola S."/>
        </authorList>
    </citation>
    <scope>NUCLEOTIDE SEQUENCE [LARGE SCALE GENOMIC DNA]</scope>
    <source>
        <strain evidence="3 4">DSM 45176</strain>
    </source>
</reference>
<feature type="domain" description="Tyr recombinase" evidence="2">
    <location>
        <begin position="1"/>
        <end position="50"/>
    </location>
</feature>
<keyword evidence="1" id="KW-0233">DNA recombination</keyword>
<dbReference type="GO" id="GO:0006310">
    <property type="term" value="P:DNA recombination"/>
    <property type="evidence" value="ECO:0007669"/>
    <property type="project" value="UniProtKB-KW"/>
</dbReference>
<keyword evidence="4" id="KW-1185">Reference proteome</keyword>
<evidence type="ECO:0000259" key="2">
    <source>
        <dbReference type="PROSITE" id="PS51898"/>
    </source>
</evidence>
<comment type="caution">
    <text evidence="3">The sequence shown here is derived from an EMBL/GenBank/DDBJ whole genome shotgun (WGS) entry which is preliminary data.</text>
</comment>
<organism evidence="3 4">
    <name type="scientific">Mycobacterium riyadhense</name>
    <dbReference type="NCBI Taxonomy" id="486698"/>
    <lineage>
        <taxon>Bacteria</taxon>
        <taxon>Bacillati</taxon>
        <taxon>Actinomycetota</taxon>
        <taxon>Actinomycetes</taxon>
        <taxon>Mycobacteriales</taxon>
        <taxon>Mycobacteriaceae</taxon>
        <taxon>Mycobacterium</taxon>
    </lineage>
</organism>
<dbReference type="OrthoDB" id="1822491at2"/>
<dbReference type="Gene3D" id="1.10.443.10">
    <property type="entry name" value="Intergrase catalytic core"/>
    <property type="match status" value="1"/>
</dbReference>
<proteinExistence type="predicted"/>
<dbReference type="Pfam" id="PF00589">
    <property type="entry name" value="Phage_integrase"/>
    <property type="match status" value="1"/>
</dbReference>
<dbReference type="GO" id="GO:0003677">
    <property type="term" value="F:DNA binding"/>
    <property type="evidence" value="ECO:0007669"/>
    <property type="project" value="InterPro"/>
</dbReference>
<dbReference type="Proteomes" id="UP000193087">
    <property type="component" value="Unassembled WGS sequence"/>
</dbReference>